<accession>A0ABW0NSY0</accession>
<dbReference type="RefSeq" id="WP_386740358.1">
    <property type="nucleotide sequence ID" value="NZ_JBHSMG010000002.1"/>
</dbReference>
<keyword evidence="1" id="KW-0378">Hydrolase</keyword>
<gene>
    <name evidence="1" type="ORF">ACFPJ4_10515</name>
</gene>
<organism evidence="1 2">
    <name type="scientific">Lysinimonas soli</name>
    <dbReference type="NCBI Taxonomy" id="1074233"/>
    <lineage>
        <taxon>Bacteria</taxon>
        <taxon>Bacillati</taxon>
        <taxon>Actinomycetota</taxon>
        <taxon>Actinomycetes</taxon>
        <taxon>Micrococcales</taxon>
        <taxon>Microbacteriaceae</taxon>
        <taxon>Lysinimonas</taxon>
    </lineage>
</organism>
<dbReference type="EMBL" id="JBHSMG010000002">
    <property type="protein sequence ID" value="MFC5502669.1"/>
    <property type="molecule type" value="Genomic_DNA"/>
</dbReference>
<comment type="caution">
    <text evidence="1">The sequence shown here is derived from an EMBL/GenBank/DDBJ whole genome shotgun (WGS) entry which is preliminary data.</text>
</comment>
<proteinExistence type="predicted"/>
<evidence type="ECO:0000313" key="1">
    <source>
        <dbReference type="EMBL" id="MFC5502669.1"/>
    </source>
</evidence>
<dbReference type="InterPro" id="IPR029069">
    <property type="entry name" value="HotDog_dom_sf"/>
</dbReference>
<dbReference type="Proteomes" id="UP001596039">
    <property type="component" value="Unassembled WGS sequence"/>
</dbReference>
<keyword evidence="2" id="KW-1185">Reference proteome</keyword>
<reference evidence="2" key="1">
    <citation type="journal article" date="2019" name="Int. J. Syst. Evol. Microbiol.">
        <title>The Global Catalogue of Microorganisms (GCM) 10K type strain sequencing project: providing services to taxonomists for standard genome sequencing and annotation.</title>
        <authorList>
            <consortium name="The Broad Institute Genomics Platform"/>
            <consortium name="The Broad Institute Genome Sequencing Center for Infectious Disease"/>
            <person name="Wu L."/>
            <person name="Ma J."/>
        </authorList>
    </citation>
    <scope>NUCLEOTIDE SEQUENCE [LARGE SCALE GENOMIC DNA]</scope>
    <source>
        <strain evidence="2">CGMCC 4.6997</strain>
    </source>
</reference>
<evidence type="ECO:0000313" key="2">
    <source>
        <dbReference type="Proteomes" id="UP001596039"/>
    </source>
</evidence>
<name>A0ABW0NSY0_9MICO</name>
<dbReference type="SUPFAM" id="SSF54637">
    <property type="entry name" value="Thioesterase/thiol ester dehydrase-isomerase"/>
    <property type="match status" value="1"/>
</dbReference>
<dbReference type="EC" id="3.1.2.-" evidence="1"/>
<dbReference type="Gene3D" id="3.10.129.10">
    <property type="entry name" value="Hotdog Thioesterase"/>
    <property type="match status" value="1"/>
</dbReference>
<sequence>MRSETFEWAGPVIGSRVDTGVSGVAYLSGLGDGVFAPPPIGPLISAEILEVAQGRVQLLCSASESQFGLLRELDPGAANLLVNAAIACVGHSLTGPRQGWATVESRTRYIRPVSPQPGALTATAEVVMSLPLRTVVRGELADGRGQVLSTVTATLHLFDFDGE</sequence>
<dbReference type="GO" id="GO:0016787">
    <property type="term" value="F:hydrolase activity"/>
    <property type="evidence" value="ECO:0007669"/>
    <property type="project" value="UniProtKB-KW"/>
</dbReference>
<protein>
    <submittedName>
        <fullName evidence="1">PaaI family thioesterase</fullName>
        <ecNumber evidence="1">3.1.2.-</ecNumber>
    </submittedName>
</protein>